<protein>
    <submittedName>
        <fullName evidence="1">Uncharacterized protein</fullName>
    </submittedName>
</protein>
<evidence type="ECO:0000313" key="1">
    <source>
        <dbReference type="EMBL" id="EET09113.1"/>
    </source>
</evidence>
<dbReference type="HOGENOM" id="CLU_2932378_0_0_4"/>
<organism evidence="1">
    <name type="scientific">Burkholderia pseudomallei 1710a</name>
    <dbReference type="NCBI Taxonomy" id="320371"/>
    <lineage>
        <taxon>Bacteria</taxon>
        <taxon>Pseudomonadati</taxon>
        <taxon>Pseudomonadota</taxon>
        <taxon>Betaproteobacteria</taxon>
        <taxon>Burkholderiales</taxon>
        <taxon>Burkholderiaceae</taxon>
        <taxon>Burkholderia</taxon>
        <taxon>pseudomallei group</taxon>
    </lineage>
</organism>
<reference evidence="1" key="1">
    <citation type="submission" date="2009-05" db="EMBL/GenBank/DDBJ databases">
        <authorList>
            <person name="Harkins D.M."/>
            <person name="DeShazer D."/>
            <person name="Woods D.E."/>
            <person name="Brinkac L.M."/>
            <person name="Brown K.A."/>
            <person name="Hung G.C."/>
            <person name="Tuanyok A."/>
            <person name="Zhang B."/>
            <person name="Nierman W.C."/>
        </authorList>
    </citation>
    <scope>NUCLEOTIDE SEQUENCE [LARGE SCALE GENOMIC DNA]</scope>
    <source>
        <strain evidence="1">1710a</strain>
    </source>
</reference>
<dbReference type="Proteomes" id="UP000001812">
    <property type="component" value="Chromosome I"/>
</dbReference>
<proteinExistence type="predicted"/>
<gene>
    <name evidence="1" type="ORF">BURPS1710A_2880</name>
</gene>
<name>A0A0E1W7E1_BURPE</name>
<dbReference type="EMBL" id="CM000832">
    <property type="protein sequence ID" value="EET09113.1"/>
    <property type="molecule type" value="Genomic_DNA"/>
</dbReference>
<dbReference type="AlphaFoldDB" id="A0A0E1W7E1"/>
<accession>A0A0E1W7E1</accession>
<dbReference type="RefSeq" id="WP_004527233.1">
    <property type="nucleotide sequence ID" value="NZ_CM000832.1"/>
</dbReference>
<sequence>MKFELPISGTYARSRRAERTMTKHVDREAQMPLLAEKNALPASPRRLPSCMPTYRARLPE</sequence>